<dbReference type="FunCoup" id="A0A3Q7FZD9">
    <property type="interactions" value="42"/>
</dbReference>
<evidence type="ECO:0000313" key="4">
    <source>
        <dbReference type="EnsemblPlants" id="Solyc02g092760.3.1"/>
    </source>
</evidence>
<dbReference type="GO" id="GO:0016787">
    <property type="term" value="F:hydrolase activity"/>
    <property type="evidence" value="ECO:0007669"/>
    <property type="project" value="UniProtKB-KW"/>
</dbReference>
<dbReference type="Proteomes" id="UP000004994">
    <property type="component" value="Chromosome 2"/>
</dbReference>
<dbReference type="InterPro" id="IPR029058">
    <property type="entry name" value="AB_hydrolase_fold"/>
</dbReference>
<dbReference type="InParanoid" id="A0A3Q7FZD9"/>
<dbReference type="STRING" id="4081.A0A3Q7FZD9"/>
<dbReference type="ESTHER" id="sollc-KAI2D">
    <property type="family name" value="RsbQ-like"/>
</dbReference>
<proteinExistence type="inferred from homology"/>
<sequence>MGIGEEAHNVKVVGSGEKTIVLGHGFGTDQSVWKQLVPYLVDEYRVVLYDNMGAGPTNPDYFDFDRYSSLEGYAYDLISILEELQINRCMYLGHSLSAMTGVVASIFRPDLFSKLILVSASPRFINTDDYYGGFESEDIEQLCQAMESNYKAWVSGFAPLAVGGDMNSVAVQEFSRTLFNMRPDIALSVFRTVFTFDLRHYLSRVTVPCHIIQSSMDVAMPVTVSEYLHRNLGGKSIVEIISTEGHLPHLSAPEATIPILGTGDRSIVLAHGFGTDQSVWKHLVPHLVEDYKVVLFDNMGAGTTNPDYFDFERYSTLEGYAYDVIAILEELQIPCCIYVGHSVSAMIGAIASVARPDLFTKLVTVSGSPRYLNDVDYYGGFEQEDLDQLFEAMRSNYKAWCSGFAPLAIGGDMDSVAVQEFSRTLFNMRPDMALSVLQIIFQSDLRHMLPHVTVPCHIIQSMKDLAVPVVVSEYLHQNLGGESIVEVMSTDGHLPQLSSPDVVIPVLLRHIRFDISVDK</sequence>
<dbReference type="Gene3D" id="3.40.50.1820">
    <property type="entry name" value="alpha/beta hydrolase"/>
    <property type="match status" value="2"/>
</dbReference>
<dbReference type="FunFam" id="3.40.50.1820:FF:000042">
    <property type="entry name" value="probable strigolactone esterase DAD2"/>
    <property type="match status" value="2"/>
</dbReference>
<feature type="domain" description="AB hydrolase-1" evidence="3">
    <location>
        <begin position="267"/>
        <end position="504"/>
    </location>
</feature>
<keyword evidence="5" id="KW-1185">Reference proteome</keyword>
<evidence type="ECO:0000256" key="2">
    <source>
        <dbReference type="ARBA" id="ARBA00022801"/>
    </source>
</evidence>
<dbReference type="Pfam" id="PF12697">
    <property type="entry name" value="Abhydrolase_6"/>
    <property type="match status" value="2"/>
</dbReference>
<comment type="similarity">
    <text evidence="1">Belongs to the AB hydrolase superfamily.</text>
</comment>
<keyword evidence="2" id="KW-0378">Hydrolase</keyword>
<evidence type="ECO:0000313" key="5">
    <source>
        <dbReference type="Proteomes" id="UP000004994"/>
    </source>
</evidence>
<reference evidence="4" key="2">
    <citation type="submission" date="2019-01" db="UniProtKB">
        <authorList>
            <consortium name="EnsemblPlants"/>
        </authorList>
    </citation>
    <scope>IDENTIFICATION</scope>
    <source>
        <strain evidence="4">cv. Heinz 1706</strain>
    </source>
</reference>
<dbReference type="PANTHER" id="PTHR43039">
    <property type="entry name" value="ESTERASE-RELATED"/>
    <property type="match status" value="1"/>
</dbReference>
<protein>
    <recommendedName>
        <fullName evidence="3">AB hydrolase-1 domain-containing protein</fullName>
    </recommendedName>
</protein>
<dbReference type="SUPFAM" id="SSF53474">
    <property type="entry name" value="alpha/beta-Hydrolases"/>
    <property type="match status" value="2"/>
</dbReference>
<dbReference type="Gramene" id="Solyc02g092760.3.1">
    <property type="protein sequence ID" value="Solyc02g092760.3.1"/>
    <property type="gene ID" value="Solyc02g092760.3"/>
</dbReference>
<dbReference type="AlphaFoldDB" id="A0A3Q7FZD9"/>
<name>A0A3Q7FZD9_SOLLC</name>
<organism evidence="4">
    <name type="scientific">Solanum lycopersicum</name>
    <name type="common">Tomato</name>
    <name type="synonym">Lycopersicon esculentum</name>
    <dbReference type="NCBI Taxonomy" id="4081"/>
    <lineage>
        <taxon>Eukaryota</taxon>
        <taxon>Viridiplantae</taxon>
        <taxon>Streptophyta</taxon>
        <taxon>Embryophyta</taxon>
        <taxon>Tracheophyta</taxon>
        <taxon>Spermatophyta</taxon>
        <taxon>Magnoliopsida</taxon>
        <taxon>eudicotyledons</taxon>
        <taxon>Gunneridae</taxon>
        <taxon>Pentapetalae</taxon>
        <taxon>asterids</taxon>
        <taxon>lamiids</taxon>
        <taxon>Solanales</taxon>
        <taxon>Solanaceae</taxon>
        <taxon>Solanoideae</taxon>
        <taxon>Solaneae</taxon>
        <taxon>Solanum</taxon>
        <taxon>Solanum subgen. Lycopersicon</taxon>
    </lineage>
</organism>
<accession>A0A3Q7FZD9</accession>
<dbReference type="InterPro" id="IPR000073">
    <property type="entry name" value="AB_hydrolase_1"/>
</dbReference>
<evidence type="ECO:0000259" key="3">
    <source>
        <dbReference type="Pfam" id="PF12697"/>
    </source>
</evidence>
<dbReference type="EnsemblPlants" id="Solyc02g092760.3.1">
    <property type="protein sequence ID" value="Solyc02g092760.3.1"/>
    <property type="gene ID" value="Solyc02g092760.3"/>
</dbReference>
<feature type="domain" description="AB hydrolase-1" evidence="3">
    <location>
        <begin position="20"/>
        <end position="256"/>
    </location>
</feature>
<dbReference type="GO" id="GO:0080167">
    <property type="term" value="P:response to karrikin"/>
    <property type="evidence" value="ECO:0000318"/>
    <property type="project" value="GO_Central"/>
</dbReference>
<dbReference type="PaxDb" id="4081-Solyc02g092770.2.1"/>
<reference evidence="4" key="1">
    <citation type="journal article" date="2012" name="Nature">
        <title>The tomato genome sequence provides insights into fleshy fruit evolution.</title>
        <authorList>
            <consortium name="Tomato Genome Consortium"/>
        </authorList>
    </citation>
    <scope>NUCLEOTIDE SEQUENCE [LARGE SCALE GENOMIC DNA]</scope>
    <source>
        <strain evidence="4">cv. Heinz 1706</strain>
    </source>
</reference>
<evidence type="ECO:0000256" key="1">
    <source>
        <dbReference type="ARBA" id="ARBA00008645"/>
    </source>
</evidence>